<sequence>MWNIVIPRTCIYLSSEKASDIQDIVDGWISCSTMKRGCQIKYLEVKIKQQTSIIKYIDKGNLTWM</sequence>
<reference evidence="2" key="1">
    <citation type="submission" date="2016-11" db="UniProtKB">
        <authorList>
            <consortium name="WormBaseParasite"/>
        </authorList>
    </citation>
    <scope>IDENTIFICATION</scope>
</reference>
<dbReference type="Proteomes" id="UP000095283">
    <property type="component" value="Unplaced"/>
</dbReference>
<evidence type="ECO:0000313" key="1">
    <source>
        <dbReference type="Proteomes" id="UP000095283"/>
    </source>
</evidence>
<accession>A0A1I7W6C4</accession>
<dbReference type="WBParaSite" id="Hba_00159">
    <property type="protein sequence ID" value="Hba_00159"/>
    <property type="gene ID" value="Hba_00159"/>
</dbReference>
<keyword evidence="1" id="KW-1185">Reference proteome</keyword>
<dbReference type="AlphaFoldDB" id="A0A1I7W6C4"/>
<organism evidence="1 2">
    <name type="scientific">Heterorhabditis bacteriophora</name>
    <name type="common">Entomopathogenic nematode worm</name>
    <dbReference type="NCBI Taxonomy" id="37862"/>
    <lineage>
        <taxon>Eukaryota</taxon>
        <taxon>Metazoa</taxon>
        <taxon>Ecdysozoa</taxon>
        <taxon>Nematoda</taxon>
        <taxon>Chromadorea</taxon>
        <taxon>Rhabditida</taxon>
        <taxon>Rhabditina</taxon>
        <taxon>Rhabditomorpha</taxon>
        <taxon>Strongyloidea</taxon>
        <taxon>Heterorhabditidae</taxon>
        <taxon>Heterorhabditis</taxon>
    </lineage>
</organism>
<evidence type="ECO:0000313" key="2">
    <source>
        <dbReference type="WBParaSite" id="Hba_00159"/>
    </source>
</evidence>
<proteinExistence type="predicted"/>
<name>A0A1I7W6C4_HETBA</name>
<protein>
    <submittedName>
        <fullName evidence="2">LAGLIDADG_2 domain-containing protein</fullName>
    </submittedName>
</protein>